<reference evidence="14" key="1">
    <citation type="submission" date="2020-05" db="EMBL/GenBank/DDBJ databases">
        <authorList>
            <person name="Chiriac C."/>
            <person name="Salcher M."/>
            <person name="Ghai R."/>
            <person name="Kavagutti S V."/>
        </authorList>
    </citation>
    <scope>NUCLEOTIDE SEQUENCE</scope>
</reference>
<dbReference type="EMBL" id="CAFBQT010000132">
    <property type="protein sequence ID" value="CAB5065888.1"/>
    <property type="molecule type" value="Genomic_DNA"/>
</dbReference>
<keyword evidence="6 8" id="KW-1133">Transmembrane helix</keyword>
<keyword evidence="4" id="KW-1003">Cell membrane</keyword>
<feature type="transmembrane region" description="Helical" evidence="8">
    <location>
        <begin position="264"/>
        <end position="282"/>
    </location>
</feature>
<keyword evidence="5 8" id="KW-0812">Transmembrane</keyword>
<evidence type="ECO:0000256" key="5">
    <source>
        <dbReference type="ARBA" id="ARBA00022692"/>
    </source>
</evidence>
<dbReference type="InterPro" id="IPR004626">
    <property type="entry name" value="RarD"/>
</dbReference>
<dbReference type="EMBL" id="CAFBPL010000087">
    <property type="protein sequence ID" value="CAB5018879.1"/>
    <property type="molecule type" value="Genomic_DNA"/>
</dbReference>
<gene>
    <name evidence="10" type="ORF">UFOPK1791_00073</name>
    <name evidence="11" type="ORF">UFOPK2802_00872</name>
    <name evidence="12" type="ORF">UFOPK2982_00847</name>
    <name evidence="13" type="ORF">UFOPK3083_00870</name>
    <name evidence="14" type="ORF">UFOPK4113_00704</name>
    <name evidence="15" type="ORF">UFOPK4355_00907</name>
</gene>
<feature type="transmembrane region" description="Helical" evidence="8">
    <location>
        <begin position="239"/>
        <end position="257"/>
    </location>
</feature>
<keyword evidence="7 8" id="KW-0472">Membrane</keyword>
<evidence type="ECO:0000256" key="1">
    <source>
        <dbReference type="ARBA" id="ARBA00004651"/>
    </source>
</evidence>
<dbReference type="InterPro" id="IPR000620">
    <property type="entry name" value="EamA_dom"/>
</dbReference>
<evidence type="ECO:0000256" key="3">
    <source>
        <dbReference type="ARBA" id="ARBA00022448"/>
    </source>
</evidence>
<feature type="transmembrane region" description="Helical" evidence="8">
    <location>
        <begin position="70"/>
        <end position="90"/>
    </location>
</feature>
<feature type="transmembrane region" description="Helical" evidence="8">
    <location>
        <begin position="207"/>
        <end position="227"/>
    </location>
</feature>
<feature type="transmembrane region" description="Helical" evidence="8">
    <location>
        <begin position="131"/>
        <end position="153"/>
    </location>
</feature>
<feature type="domain" description="EamA" evidence="9">
    <location>
        <begin position="6"/>
        <end position="142"/>
    </location>
</feature>
<evidence type="ECO:0000313" key="15">
    <source>
        <dbReference type="EMBL" id="CAB5065888.1"/>
    </source>
</evidence>
<name>A0A6J7QQJ9_9ZZZZ</name>
<dbReference type="EMBL" id="CAEZUF010000002">
    <property type="protein sequence ID" value="CAB4583740.1"/>
    <property type="molecule type" value="Genomic_DNA"/>
</dbReference>
<dbReference type="EMBL" id="CAFAAT010000114">
    <property type="protein sequence ID" value="CAB4810275.1"/>
    <property type="molecule type" value="Genomic_DNA"/>
</dbReference>
<evidence type="ECO:0000259" key="9">
    <source>
        <dbReference type="Pfam" id="PF00892"/>
    </source>
</evidence>
<accession>A0A6J7QQJ9</accession>
<dbReference type="Pfam" id="PF00892">
    <property type="entry name" value="EamA"/>
    <property type="match status" value="1"/>
</dbReference>
<evidence type="ECO:0000313" key="12">
    <source>
        <dbReference type="EMBL" id="CAB4795221.1"/>
    </source>
</evidence>
<sequence length="296" mass="32210">MTRNKAGLLLGLGAYFLWGALPFYWKALNDASPSEILANRGIWSLVICVSALKFRKQLGNGFALLRNKRSAIILLSTSGFLTINWFVYIWSVSVDRVVESALGYYMTPLITVTFGVTFLHEKLRKAQKIAVGLAAIGVVILTVGYGSFPWIAVSLAVTWGSYSLLKKTLNAGALEALSVETLFALIPNVGYLIYLESKGTAQFGHSFPNTLLLIGAGFATIAPLLMFNGATLRLPLTTVGLLQYITPTIMFFIGILVNHEDMVASKLIGFIFIWIALVFLGTDLVKSSRSIDNSGA</sequence>
<dbReference type="PANTHER" id="PTHR22911">
    <property type="entry name" value="ACYL-MALONYL CONDENSING ENZYME-RELATED"/>
    <property type="match status" value="1"/>
</dbReference>
<dbReference type="GO" id="GO:0005886">
    <property type="term" value="C:plasma membrane"/>
    <property type="evidence" value="ECO:0007669"/>
    <property type="project" value="UniProtKB-SubCell"/>
</dbReference>
<dbReference type="PANTHER" id="PTHR22911:SF137">
    <property type="entry name" value="SOLUTE CARRIER FAMILY 35 MEMBER G2-RELATED"/>
    <property type="match status" value="1"/>
</dbReference>
<evidence type="ECO:0000256" key="6">
    <source>
        <dbReference type="ARBA" id="ARBA00022989"/>
    </source>
</evidence>
<evidence type="ECO:0000256" key="8">
    <source>
        <dbReference type="SAM" id="Phobius"/>
    </source>
</evidence>
<feature type="transmembrane region" description="Helical" evidence="8">
    <location>
        <begin position="173"/>
        <end position="195"/>
    </location>
</feature>
<evidence type="ECO:0000313" key="13">
    <source>
        <dbReference type="EMBL" id="CAB4810275.1"/>
    </source>
</evidence>
<evidence type="ECO:0000256" key="2">
    <source>
        <dbReference type="ARBA" id="ARBA00007362"/>
    </source>
</evidence>
<comment type="subcellular location">
    <subcellularLocation>
        <location evidence="1">Cell membrane</location>
        <topology evidence="1">Multi-pass membrane protein</topology>
    </subcellularLocation>
</comment>
<feature type="transmembrane region" description="Helical" evidence="8">
    <location>
        <begin position="7"/>
        <end position="25"/>
    </location>
</feature>
<protein>
    <submittedName>
        <fullName evidence="14">Unannotated protein</fullName>
    </submittedName>
</protein>
<dbReference type="EMBL" id="CAEZYX010000108">
    <property type="protein sequence ID" value="CAB4746538.1"/>
    <property type="molecule type" value="Genomic_DNA"/>
</dbReference>
<dbReference type="SUPFAM" id="SSF103481">
    <property type="entry name" value="Multidrug resistance efflux transporter EmrE"/>
    <property type="match status" value="2"/>
</dbReference>
<dbReference type="NCBIfam" id="TIGR00688">
    <property type="entry name" value="rarD"/>
    <property type="match status" value="1"/>
</dbReference>
<proteinExistence type="inferred from homology"/>
<evidence type="ECO:0000313" key="11">
    <source>
        <dbReference type="EMBL" id="CAB4746538.1"/>
    </source>
</evidence>
<evidence type="ECO:0000313" key="14">
    <source>
        <dbReference type="EMBL" id="CAB5018879.1"/>
    </source>
</evidence>
<evidence type="ECO:0000313" key="10">
    <source>
        <dbReference type="EMBL" id="CAB4583740.1"/>
    </source>
</evidence>
<dbReference type="EMBL" id="CAFAAE010000137">
    <property type="protein sequence ID" value="CAB4795221.1"/>
    <property type="molecule type" value="Genomic_DNA"/>
</dbReference>
<dbReference type="AlphaFoldDB" id="A0A6J7QQJ9"/>
<keyword evidence="3" id="KW-0813">Transport</keyword>
<evidence type="ECO:0000256" key="7">
    <source>
        <dbReference type="ARBA" id="ARBA00023136"/>
    </source>
</evidence>
<dbReference type="InterPro" id="IPR037185">
    <property type="entry name" value="EmrE-like"/>
</dbReference>
<comment type="similarity">
    <text evidence="2">Belongs to the EamA transporter family.</text>
</comment>
<organism evidence="14">
    <name type="scientific">freshwater metagenome</name>
    <dbReference type="NCBI Taxonomy" id="449393"/>
    <lineage>
        <taxon>unclassified sequences</taxon>
        <taxon>metagenomes</taxon>
        <taxon>ecological metagenomes</taxon>
    </lineage>
</organism>
<feature type="transmembrane region" description="Helical" evidence="8">
    <location>
        <begin position="37"/>
        <end position="54"/>
    </location>
</feature>
<evidence type="ECO:0000256" key="4">
    <source>
        <dbReference type="ARBA" id="ARBA00022475"/>
    </source>
</evidence>
<feature type="transmembrane region" description="Helical" evidence="8">
    <location>
        <begin position="102"/>
        <end position="119"/>
    </location>
</feature>